<protein>
    <recommendedName>
        <fullName evidence="1">SCP domain-containing protein</fullName>
    </recommendedName>
</protein>
<dbReference type="InterPro" id="IPR034113">
    <property type="entry name" value="SCP_GAPR1-like"/>
</dbReference>
<gene>
    <name evidence="2" type="ORF">NEMVEDRAFT_v1g138243</name>
</gene>
<dbReference type="FunFam" id="3.40.33.10:FF:000025">
    <property type="entry name" value="Predicted protein"/>
    <property type="match status" value="1"/>
</dbReference>
<dbReference type="eggNOG" id="KOG3017">
    <property type="taxonomic scope" value="Eukaryota"/>
</dbReference>
<dbReference type="EMBL" id="DS469931">
    <property type="protein sequence ID" value="EDO31158.1"/>
    <property type="molecule type" value="Genomic_DNA"/>
</dbReference>
<reference evidence="2 3" key="1">
    <citation type="journal article" date="2007" name="Science">
        <title>Sea anemone genome reveals ancestral eumetazoan gene repertoire and genomic organization.</title>
        <authorList>
            <person name="Putnam N.H."/>
            <person name="Srivastava M."/>
            <person name="Hellsten U."/>
            <person name="Dirks B."/>
            <person name="Chapman J."/>
            <person name="Salamov A."/>
            <person name="Terry A."/>
            <person name="Shapiro H."/>
            <person name="Lindquist E."/>
            <person name="Kapitonov V.V."/>
            <person name="Jurka J."/>
            <person name="Genikhovich G."/>
            <person name="Grigoriev I.V."/>
            <person name="Lucas S.M."/>
            <person name="Steele R.E."/>
            <person name="Finnerty J.R."/>
            <person name="Technau U."/>
            <person name="Martindale M.Q."/>
            <person name="Rokhsar D.S."/>
        </authorList>
    </citation>
    <scope>NUCLEOTIDE SEQUENCE [LARGE SCALE GENOMIC DNA]</scope>
    <source>
        <strain evidence="3">CH2 X CH6</strain>
    </source>
</reference>
<dbReference type="STRING" id="45351.A7SYS0"/>
<dbReference type="InterPro" id="IPR014044">
    <property type="entry name" value="CAP_dom"/>
</dbReference>
<feature type="non-terminal residue" evidence="2">
    <location>
        <position position="1"/>
    </location>
</feature>
<dbReference type="HOGENOM" id="CLU_035730_9_4_1"/>
<keyword evidence="3" id="KW-1185">Reference proteome</keyword>
<organism evidence="2 3">
    <name type="scientific">Nematostella vectensis</name>
    <name type="common">Starlet sea anemone</name>
    <dbReference type="NCBI Taxonomy" id="45351"/>
    <lineage>
        <taxon>Eukaryota</taxon>
        <taxon>Metazoa</taxon>
        <taxon>Cnidaria</taxon>
        <taxon>Anthozoa</taxon>
        <taxon>Hexacorallia</taxon>
        <taxon>Actiniaria</taxon>
        <taxon>Edwardsiidae</taxon>
        <taxon>Nematostella</taxon>
    </lineage>
</organism>
<dbReference type="InParanoid" id="A7SYS0"/>
<dbReference type="PANTHER" id="PTHR10334">
    <property type="entry name" value="CYSTEINE-RICH SECRETORY PROTEIN-RELATED"/>
    <property type="match status" value="1"/>
</dbReference>
<evidence type="ECO:0000313" key="3">
    <source>
        <dbReference type="Proteomes" id="UP000001593"/>
    </source>
</evidence>
<evidence type="ECO:0000259" key="1">
    <source>
        <dbReference type="SMART" id="SM00198"/>
    </source>
</evidence>
<dbReference type="AlphaFoldDB" id="A7SYS0"/>
<name>A7SYS0_NEMVE</name>
<evidence type="ECO:0000313" key="2">
    <source>
        <dbReference type="EMBL" id="EDO31158.1"/>
    </source>
</evidence>
<dbReference type="InterPro" id="IPR035940">
    <property type="entry name" value="CAP_sf"/>
</dbReference>
<accession>A7SYS0</accession>
<dbReference type="Proteomes" id="UP000001593">
    <property type="component" value="Unassembled WGS sequence"/>
</dbReference>
<dbReference type="Gene3D" id="3.40.33.10">
    <property type="entry name" value="CAP"/>
    <property type="match status" value="1"/>
</dbReference>
<proteinExistence type="predicted"/>
<dbReference type="SMART" id="SM00198">
    <property type="entry name" value="SCP"/>
    <property type="match status" value="1"/>
</dbReference>
<feature type="domain" description="SCP" evidence="1">
    <location>
        <begin position="1"/>
        <end position="131"/>
    </location>
</feature>
<dbReference type="PhylomeDB" id="A7SYS0"/>
<dbReference type="CDD" id="cd05382">
    <property type="entry name" value="CAP_GAPR1-like"/>
    <property type="match status" value="1"/>
</dbReference>
<sequence>MIQYPLLTSMNSVRLIHGAGPLVTDETITKKAQEWANKIAASDKEGIDTDSPYGALICSRVGGRGRGNEACQSWYTTIKHHNWCRPQASGNAGPFMNMIWNNTNRIGIGISKASDTKYYVVAYFSPKREGELKRNVRP</sequence>
<dbReference type="InterPro" id="IPR001283">
    <property type="entry name" value="CRISP-related"/>
</dbReference>
<dbReference type="GO" id="GO:0005615">
    <property type="term" value="C:extracellular space"/>
    <property type="evidence" value="ECO:0000318"/>
    <property type="project" value="GO_Central"/>
</dbReference>
<dbReference type="SUPFAM" id="SSF55797">
    <property type="entry name" value="PR-1-like"/>
    <property type="match status" value="1"/>
</dbReference>
<dbReference type="Pfam" id="PF00188">
    <property type="entry name" value="CAP"/>
    <property type="match status" value="1"/>
</dbReference>